<dbReference type="SMART" id="SM00557">
    <property type="entry name" value="IG_FLMN"/>
    <property type="match status" value="1"/>
</dbReference>
<dbReference type="SUPFAM" id="SSF101898">
    <property type="entry name" value="NHL repeat"/>
    <property type="match status" value="1"/>
</dbReference>
<dbReference type="SUPFAM" id="SSF81296">
    <property type="entry name" value="E set domains"/>
    <property type="match status" value="1"/>
</dbReference>
<dbReference type="CDD" id="cd19812">
    <property type="entry name" value="Bbox1_TRIM71_C-VII"/>
    <property type="match status" value="1"/>
</dbReference>
<reference evidence="25" key="1">
    <citation type="submission" date="2015-12" db="EMBL/GenBank/DDBJ databases">
        <title>De novo transcriptome assembly of four potential Pierce s Disease insect vectors from Arizona vineyards.</title>
        <authorList>
            <person name="Tassone E.E."/>
        </authorList>
    </citation>
    <scope>NUCLEOTIDE SEQUENCE</scope>
</reference>
<feature type="repeat" description="NHL" evidence="23">
    <location>
        <begin position="581"/>
        <end position="614"/>
    </location>
</feature>
<evidence type="ECO:0000256" key="8">
    <source>
        <dbReference type="ARBA" id="ARBA00022679"/>
    </source>
</evidence>
<evidence type="ECO:0000256" key="14">
    <source>
        <dbReference type="ARBA" id="ARBA00022884"/>
    </source>
</evidence>
<dbReference type="InterPro" id="IPR017868">
    <property type="entry name" value="Filamin/ABP280_repeat-like"/>
</dbReference>
<evidence type="ECO:0000256" key="9">
    <source>
        <dbReference type="ARBA" id="ARBA00022723"/>
    </source>
</evidence>
<feature type="repeat" description="NHL" evidence="23">
    <location>
        <begin position="430"/>
        <end position="471"/>
    </location>
</feature>
<evidence type="ECO:0000256" key="19">
    <source>
        <dbReference type="ARBA" id="ARBA00042007"/>
    </source>
</evidence>
<evidence type="ECO:0000256" key="7">
    <source>
        <dbReference type="ARBA" id="ARBA00022490"/>
    </source>
</evidence>
<dbReference type="GO" id="GO:0000209">
    <property type="term" value="P:protein polyubiquitination"/>
    <property type="evidence" value="ECO:0007669"/>
    <property type="project" value="TreeGrafter"/>
</dbReference>
<comment type="similarity">
    <text evidence="4">Belongs to the TRIM/RBCC family.</text>
</comment>
<feature type="repeat" description="NHL" evidence="23">
    <location>
        <begin position="525"/>
        <end position="565"/>
    </location>
</feature>
<dbReference type="FunFam" id="2.120.10.30:FF:000080">
    <property type="entry name" value="E3 ubiquitin-protein ligase TRIM71"/>
    <property type="match status" value="1"/>
</dbReference>
<dbReference type="InterPro" id="IPR001258">
    <property type="entry name" value="NHL_repeat"/>
</dbReference>
<dbReference type="PROSITE" id="PS50119">
    <property type="entry name" value="ZF_BBOX"/>
    <property type="match status" value="2"/>
</dbReference>
<keyword evidence="10" id="KW-0677">Repeat</keyword>
<accession>A0A1B6CSV8</accession>
<evidence type="ECO:0000256" key="2">
    <source>
        <dbReference type="ARBA" id="ARBA00004201"/>
    </source>
</evidence>
<keyword evidence="7" id="KW-0963">Cytoplasm</keyword>
<evidence type="ECO:0000256" key="12">
    <source>
        <dbReference type="ARBA" id="ARBA00022786"/>
    </source>
</evidence>
<dbReference type="CDD" id="cd19796">
    <property type="entry name" value="Bbox2_TRIM71_C-VII"/>
    <property type="match status" value="1"/>
</dbReference>
<dbReference type="InterPro" id="IPR013783">
    <property type="entry name" value="Ig-like_fold"/>
</dbReference>
<keyword evidence="12" id="KW-0833">Ubl conjugation pathway</keyword>
<evidence type="ECO:0000256" key="4">
    <source>
        <dbReference type="ARBA" id="ARBA00008518"/>
    </source>
</evidence>
<evidence type="ECO:0000259" key="24">
    <source>
        <dbReference type="PROSITE" id="PS50119"/>
    </source>
</evidence>
<feature type="repeat" description="NHL" evidence="23">
    <location>
        <begin position="618"/>
        <end position="661"/>
    </location>
</feature>
<dbReference type="InterPro" id="IPR001298">
    <property type="entry name" value="Filamin/ABP280_rpt"/>
</dbReference>
<evidence type="ECO:0000256" key="6">
    <source>
        <dbReference type="ARBA" id="ARBA00022473"/>
    </source>
</evidence>
<keyword evidence="8" id="KW-0808">Transferase</keyword>
<dbReference type="InterPro" id="IPR000315">
    <property type="entry name" value="Znf_B-box"/>
</dbReference>
<evidence type="ECO:0000256" key="5">
    <source>
        <dbReference type="ARBA" id="ARBA00012483"/>
    </source>
</evidence>
<comment type="catalytic activity">
    <reaction evidence="1">
        <text>S-ubiquitinyl-[E2 ubiquitin-conjugating enzyme]-L-cysteine + [acceptor protein]-L-lysine = [E2 ubiquitin-conjugating enzyme]-L-cysteine + N(6)-ubiquitinyl-[acceptor protein]-L-lysine.</text>
        <dbReference type="EC" id="2.3.2.27"/>
    </reaction>
</comment>
<evidence type="ECO:0000256" key="23">
    <source>
        <dbReference type="PROSITE-ProRule" id="PRU00504"/>
    </source>
</evidence>
<protein>
    <recommendedName>
        <fullName evidence="17">E3 ubiquitin-protein ligase TRIM71</fullName>
        <ecNumber evidence="5">2.3.2.27</ecNumber>
    </recommendedName>
    <alternativeName>
        <fullName evidence="20">Protein lin-41 homolog</fullName>
    </alternativeName>
    <alternativeName>
        <fullName evidence="18">RING-type E3 ubiquitin transferase TRIM71</fullName>
    </alternativeName>
    <alternativeName>
        <fullName evidence="19">Tripartite motif-containing protein 71</fullName>
    </alternativeName>
</protein>
<name>A0A1B6CSV8_9HEMI</name>
<evidence type="ECO:0000256" key="11">
    <source>
        <dbReference type="ARBA" id="ARBA00022771"/>
    </source>
</evidence>
<keyword evidence="15" id="KW-0175">Coiled coil</keyword>
<evidence type="ECO:0000256" key="15">
    <source>
        <dbReference type="ARBA" id="ARBA00023054"/>
    </source>
</evidence>
<dbReference type="InterPro" id="IPR050952">
    <property type="entry name" value="TRIM-NHL_E3_ligases"/>
</dbReference>
<feature type="domain" description="B box-type" evidence="24">
    <location>
        <begin position="108"/>
        <end position="149"/>
    </location>
</feature>
<evidence type="ECO:0000256" key="22">
    <source>
        <dbReference type="PROSITE-ProRule" id="PRU00087"/>
    </source>
</evidence>
<keyword evidence="14" id="KW-0694">RNA-binding</keyword>
<dbReference type="GO" id="GO:0043161">
    <property type="term" value="P:proteasome-mediated ubiquitin-dependent protein catabolic process"/>
    <property type="evidence" value="ECO:0007669"/>
    <property type="project" value="TreeGrafter"/>
</dbReference>
<dbReference type="CDD" id="cd14954">
    <property type="entry name" value="NHL_TRIM71_like"/>
    <property type="match status" value="1"/>
</dbReference>
<dbReference type="InterPro" id="IPR011042">
    <property type="entry name" value="6-blade_b-propeller_TolB-like"/>
</dbReference>
<evidence type="ECO:0000256" key="1">
    <source>
        <dbReference type="ARBA" id="ARBA00000900"/>
    </source>
</evidence>
<dbReference type="FunFam" id="2.120.10.30:FF:000013">
    <property type="entry name" value="E3 ubiquitin-protein ligase TRIM71"/>
    <property type="match status" value="1"/>
</dbReference>
<dbReference type="EMBL" id="GEDC01020975">
    <property type="protein sequence ID" value="JAS16323.1"/>
    <property type="molecule type" value="Transcribed_RNA"/>
</dbReference>
<dbReference type="EC" id="2.3.2.27" evidence="5"/>
<dbReference type="PROSITE" id="PS51125">
    <property type="entry name" value="NHL"/>
    <property type="match status" value="6"/>
</dbReference>
<dbReference type="AlphaFoldDB" id="A0A1B6CSV8"/>
<comment type="pathway">
    <text evidence="3">Protein modification; protein ubiquitination.</text>
</comment>
<keyword evidence="16" id="KW-0943">RNA-mediated gene silencing</keyword>
<dbReference type="SUPFAM" id="SSF57845">
    <property type="entry name" value="B-box zinc-binding domain"/>
    <property type="match status" value="1"/>
</dbReference>
<comment type="subcellular location">
    <subcellularLocation>
        <location evidence="2">Cytoplasm</location>
        <location evidence="2">P-body</location>
    </subcellularLocation>
</comment>
<evidence type="ECO:0000256" key="17">
    <source>
        <dbReference type="ARBA" id="ARBA00040205"/>
    </source>
</evidence>
<keyword evidence="9" id="KW-0479">Metal-binding</keyword>
<dbReference type="GO" id="GO:0017148">
    <property type="term" value="P:negative regulation of translation"/>
    <property type="evidence" value="ECO:0007669"/>
    <property type="project" value="UniProtKB-ARBA"/>
</dbReference>
<gene>
    <name evidence="25" type="ORF">g.13534</name>
</gene>
<dbReference type="SMART" id="SM00336">
    <property type="entry name" value="BBOX"/>
    <property type="match status" value="2"/>
</dbReference>
<dbReference type="Pfam" id="PF01436">
    <property type="entry name" value="NHL"/>
    <property type="match status" value="6"/>
</dbReference>
<dbReference type="GO" id="GO:0000932">
    <property type="term" value="C:P-body"/>
    <property type="evidence" value="ECO:0007669"/>
    <property type="project" value="UniProtKB-SubCell"/>
</dbReference>
<dbReference type="FunFam" id="2.120.10.30:FF:000025">
    <property type="entry name" value="E3 ubiquitin-protein ligase TRIM71"/>
    <property type="match status" value="1"/>
</dbReference>
<evidence type="ECO:0000256" key="3">
    <source>
        <dbReference type="ARBA" id="ARBA00004906"/>
    </source>
</evidence>
<evidence type="ECO:0000313" key="25">
    <source>
        <dbReference type="EMBL" id="JAS16323.1"/>
    </source>
</evidence>
<evidence type="ECO:0000256" key="16">
    <source>
        <dbReference type="ARBA" id="ARBA00023158"/>
    </source>
</evidence>
<feature type="repeat" description="Filamin" evidence="22">
    <location>
        <begin position="314"/>
        <end position="415"/>
    </location>
</feature>
<dbReference type="Gene3D" id="3.30.160.60">
    <property type="entry name" value="Classic Zinc Finger"/>
    <property type="match status" value="1"/>
</dbReference>
<dbReference type="Gene3D" id="2.60.40.10">
    <property type="entry name" value="Immunoglobulins"/>
    <property type="match status" value="1"/>
</dbReference>
<sequence>MATYSDESSMISCLSSLCSLDQEDFLINELLGEKNEHSPSLCRGCDEGTVVTSKCRDCNEVLCDNCVRAHLRVRLTKDHYIQRFEDSIFSPSKMDVFRKQTNSVSPPGNNSFCDLHLTEIVRLFCETCNAAACSECVNNEHRGHSFIYLKDAVDNARKASLKILSDMKIGALATKCNLDEATKMVETVNNRAHLVAREIRTVMRKFHYALEEREKELINKVEVIRLLKGKVLFQQMDGIRSMLARCSRSFDFLCDALESNSSSELFQAKEQAYFELKHMHSCRLSLQPHEDDDIVFHAGDQLLYAAISNLGCVMSSGYAPACIAYGEGTMRASVGNEAVFTIATKNHLGENVIGGQDPVVVTLTAPDGSCTFANVESRNDGTYQVTYTTKMFGIHRMQVILKGKHICGSPFEINSCAGRNYSGAGTPTLVFSKEGDGDGDLCRPWGVCCDRNGNIIVADRSNNRIQIFNSSGKFIRSFGKHGSEPGQFDRPAGVAMDPLGRIVVADKDNHRIQIFTVEGNYVYMFGEKGCKNGQFNYPWDVDVDSTGLIVVSDTRNHRIQLFAADGTFLNKYGFESVANMWKHFDSPRGVCFAPKGLIVVTDFNNHRLVVIEPNFRNAHFLGIEGNGIKEFLRPQGVVVDNDGRIIVADSRNNRIQIFEQNGNFIWKFGEIGKEEGQLDRPSGVCLTPDGKIVVVDFGNNRIQVF</sequence>
<feature type="domain" description="B box-type" evidence="24">
    <location>
        <begin position="37"/>
        <end position="84"/>
    </location>
</feature>
<organism evidence="25">
    <name type="scientific">Clastoptera arizonana</name>
    <name type="common">Arizona spittle bug</name>
    <dbReference type="NCBI Taxonomy" id="38151"/>
    <lineage>
        <taxon>Eukaryota</taxon>
        <taxon>Metazoa</taxon>
        <taxon>Ecdysozoa</taxon>
        <taxon>Arthropoda</taxon>
        <taxon>Hexapoda</taxon>
        <taxon>Insecta</taxon>
        <taxon>Pterygota</taxon>
        <taxon>Neoptera</taxon>
        <taxon>Paraneoptera</taxon>
        <taxon>Hemiptera</taxon>
        <taxon>Auchenorrhyncha</taxon>
        <taxon>Cercopoidea</taxon>
        <taxon>Clastopteridae</taxon>
        <taxon>Clastoptera</taxon>
    </lineage>
</organism>
<keyword evidence="6" id="KW-0217">Developmental protein</keyword>
<dbReference type="PANTHER" id="PTHR24104:SF48">
    <property type="entry name" value="PROTEIN WECH"/>
    <property type="match status" value="1"/>
</dbReference>
<dbReference type="Pfam" id="PF00630">
    <property type="entry name" value="Filamin"/>
    <property type="match status" value="1"/>
</dbReference>
<feature type="repeat" description="NHL" evidence="23">
    <location>
        <begin position="667"/>
        <end position="705"/>
    </location>
</feature>
<keyword evidence="11 21" id="KW-0863">Zinc-finger</keyword>
<dbReference type="Pfam" id="PF00643">
    <property type="entry name" value="zf-B_box"/>
    <property type="match status" value="1"/>
</dbReference>
<evidence type="ECO:0000256" key="10">
    <source>
        <dbReference type="ARBA" id="ARBA00022737"/>
    </source>
</evidence>
<evidence type="ECO:0000256" key="13">
    <source>
        <dbReference type="ARBA" id="ARBA00022833"/>
    </source>
</evidence>
<dbReference type="GO" id="GO:0061630">
    <property type="term" value="F:ubiquitin protein ligase activity"/>
    <property type="evidence" value="ECO:0007669"/>
    <property type="project" value="UniProtKB-EC"/>
</dbReference>
<dbReference type="GO" id="GO:0008270">
    <property type="term" value="F:zinc ion binding"/>
    <property type="evidence" value="ECO:0007669"/>
    <property type="project" value="UniProtKB-KW"/>
</dbReference>
<keyword evidence="13" id="KW-0862">Zinc</keyword>
<proteinExistence type="inferred from homology"/>
<dbReference type="Gene3D" id="2.120.10.30">
    <property type="entry name" value="TolB, C-terminal domain"/>
    <property type="match status" value="3"/>
</dbReference>
<dbReference type="GO" id="GO:0035198">
    <property type="term" value="F:miRNA binding"/>
    <property type="evidence" value="ECO:0007669"/>
    <property type="project" value="UniProtKB-ARBA"/>
</dbReference>
<evidence type="ECO:0000256" key="21">
    <source>
        <dbReference type="PROSITE-ProRule" id="PRU00024"/>
    </source>
</evidence>
<feature type="repeat" description="NHL" evidence="23">
    <location>
        <begin position="475"/>
        <end position="518"/>
    </location>
</feature>
<dbReference type="InterPro" id="IPR014756">
    <property type="entry name" value="Ig_E-set"/>
</dbReference>
<dbReference type="PANTHER" id="PTHR24104">
    <property type="entry name" value="E3 UBIQUITIN-PROTEIN LIGASE NHLRC1-RELATED"/>
    <property type="match status" value="1"/>
</dbReference>
<evidence type="ECO:0000256" key="18">
    <source>
        <dbReference type="ARBA" id="ARBA00041679"/>
    </source>
</evidence>
<evidence type="ECO:0000256" key="20">
    <source>
        <dbReference type="ARBA" id="ARBA00043228"/>
    </source>
</evidence>
<dbReference type="PROSITE" id="PS50194">
    <property type="entry name" value="FILAMIN_REPEAT"/>
    <property type="match status" value="1"/>
</dbReference>
<dbReference type="GO" id="GO:0031047">
    <property type="term" value="P:regulatory ncRNA-mediated gene silencing"/>
    <property type="evidence" value="ECO:0007669"/>
    <property type="project" value="UniProtKB-KW"/>
</dbReference>